<evidence type="ECO:0000313" key="3">
    <source>
        <dbReference type="Proteomes" id="UP001642464"/>
    </source>
</evidence>
<name>A0ABP0KMR8_9DINO</name>
<dbReference type="InterPro" id="IPR013103">
    <property type="entry name" value="RVT_2"/>
</dbReference>
<dbReference type="InterPro" id="IPR001584">
    <property type="entry name" value="Integrase_cat-core"/>
</dbReference>
<evidence type="ECO:0000313" key="2">
    <source>
        <dbReference type="EMBL" id="CAK9028156.1"/>
    </source>
</evidence>
<dbReference type="Pfam" id="PF00665">
    <property type="entry name" value="rve"/>
    <property type="match status" value="1"/>
</dbReference>
<keyword evidence="3" id="KW-1185">Reference proteome</keyword>
<dbReference type="Pfam" id="PF07727">
    <property type="entry name" value="RVT_2"/>
    <property type="match status" value="1"/>
</dbReference>
<sequence length="777" mass="87108">MLRARGADPRILKLALGHECDDCKEIRLPVPHRNVSFQTSEILWHTLQMDVGQISVGSETLHVLFLIDEASRFAVAWELFRTGKTEHRNSTSEEVVSALERAWGQYHGYPNVLRCDPEGSFRGNHLSQWCSERGVALEPCPAEAHEQIGIVEERAESGAQASLSRVDIYDMATSFSVDEADDNPYVCYVAIDMPDNKKDMKKFLRDSETWVQKKIKGGSELKWSQIPKDRIADFLRAKDKEVSNWIRESAIRLTQDKVPRDRVIRMRWLYTIKADGSAKARIILIGFEDPDLTSLQKTSPTMSRRTRGLFLTMCSLKGWTALKGDIKAAFLQGRESEASRNLYTKPVVELSRALGGNEHSMGQVLKACYGLANAPAEWYNSIALTMKEAGFEVLQSEPCAWRLMDEVDGQHVLVGIACAHVDDFLFAGASDNPVYQRAVSYIYDRYQWSPWECDSYTHCGVQINQNVDGSVTLDHSAYCQGIEQINIVGSDKDPVTASEHQQLRGALGAIQWRVYQTGPHHAARLSLLQSQLSTPTKTTLREANKLVREVYNHRHLAPRYQKIDVDNPMDVTFVAWSDAAVGNRRDWSSSGGYYIAAASPKILDGKPSVLNPISWKSGKLPRVARSSLSAEIQAFSVTEEELMFVRLEWAELCGHKIPTNDSISLIAATKGVVVTDAKSLYDIIQKGSNMTSGFGLKEKYAILDMMSLLQRLEQAGTVTRWVHSNAQLADAMTKHLTSSALLRVLTSGYWTLVDDPLFVSAKKLRRNLQETKSNNET</sequence>
<evidence type="ECO:0000259" key="1">
    <source>
        <dbReference type="PROSITE" id="PS50994"/>
    </source>
</evidence>
<dbReference type="InterPro" id="IPR036397">
    <property type="entry name" value="RNaseH_sf"/>
</dbReference>
<dbReference type="Proteomes" id="UP001642464">
    <property type="component" value="Unassembled WGS sequence"/>
</dbReference>
<comment type="caution">
    <text evidence="2">The sequence shown here is derived from an EMBL/GenBank/DDBJ whole genome shotgun (WGS) entry which is preliminary data.</text>
</comment>
<dbReference type="InterPro" id="IPR012337">
    <property type="entry name" value="RNaseH-like_sf"/>
</dbReference>
<dbReference type="PROSITE" id="PS50994">
    <property type="entry name" value="INTEGRASE"/>
    <property type="match status" value="1"/>
</dbReference>
<feature type="domain" description="Integrase catalytic" evidence="1">
    <location>
        <begin position="27"/>
        <end position="152"/>
    </location>
</feature>
<proteinExistence type="predicted"/>
<organism evidence="2 3">
    <name type="scientific">Durusdinium trenchii</name>
    <dbReference type="NCBI Taxonomy" id="1381693"/>
    <lineage>
        <taxon>Eukaryota</taxon>
        <taxon>Sar</taxon>
        <taxon>Alveolata</taxon>
        <taxon>Dinophyceae</taxon>
        <taxon>Suessiales</taxon>
        <taxon>Symbiodiniaceae</taxon>
        <taxon>Durusdinium</taxon>
    </lineage>
</organism>
<accession>A0ABP0KMR8</accession>
<dbReference type="Gene3D" id="3.30.420.10">
    <property type="entry name" value="Ribonuclease H-like superfamily/Ribonuclease H"/>
    <property type="match status" value="1"/>
</dbReference>
<gene>
    <name evidence="2" type="ORF">SCF082_LOCUS18227</name>
</gene>
<dbReference type="SUPFAM" id="SSF53098">
    <property type="entry name" value="Ribonuclease H-like"/>
    <property type="match status" value="1"/>
</dbReference>
<reference evidence="2 3" key="1">
    <citation type="submission" date="2024-02" db="EMBL/GenBank/DDBJ databases">
        <authorList>
            <person name="Chen Y."/>
            <person name="Shah S."/>
            <person name="Dougan E. K."/>
            <person name="Thang M."/>
            <person name="Chan C."/>
        </authorList>
    </citation>
    <scope>NUCLEOTIDE SEQUENCE [LARGE SCALE GENOMIC DNA]</scope>
</reference>
<protein>
    <submittedName>
        <fullName evidence="2">Retrovirus-related Pol polyprotein from transposon RE1 (Retro element 1) (AtRE1)</fullName>
    </submittedName>
</protein>
<feature type="non-terminal residue" evidence="2">
    <location>
        <position position="777"/>
    </location>
</feature>
<dbReference type="EMBL" id="CAXAMM010012170">
    <property type="protein sequence ID" value="CAK9028156.1"/>
    <property type="molecule type" value="Genomic_DNA"/>
</dbReference>